<dbReference type="Proteomes" id="UP000838672">
    <property type="component" value="Unassembled WGS sequence"/>
</dbReference>
<organism evidence="12 13">
    <name type="scientific">Vibrio stylophorae</name>
    <dbReference type="NCBI Taxonomy" id="659351"/>
    <lineage>
        <taxon>Bacteria</taxon>
        <taxon>Pseudomonadati</taxon>
        <taxon>Pseudomonadota</taxon>
        <taxon>Gammaproteobacteria</taxon>
        <taxon>Vibrionales</taxon>
        <taxon>Vibrionaceae</taxon>
        <taxon>Vibrio</taxon>
    </lineage>
</organism>
<name>A0ABM8ZPV2_9VIBR</name>
<evidence type="ECO:0000256" key="3">
    <source>
        <dbReference type="ARBA" id="ARBA00022448"/>
    </source>
</evidence>
<keyword evidence="4" id="KW-1003">Cell membrane</keyword>
<dbReference type="RefSeq" id="WP_237464167.1">
    <property type="nucleotide sequence ID" value="NZ_CAKLDI010000001.1"/>
</dbReference>
<dbReference type="Gene3D" id="2.30.30.830">
    <property type="match status" value="1"/>
</dbReference>
<keyword evidence="3" id="KW-0813">Transport</keyword>
<evidence type="ECO:0000256" key="4">
    <source>
        <dbReference type="ARBA" id="ARBA00022475"/>
    </source>
</evidence>
<evidence type="ECO:0000313" key="13">
    <source>
        <dbReference type="Proteomes" id="UP000838672"/>
    </source>
</evidence>
<comment type="caution">
    <text evidence="12">The sequence shown here is derived from an EMBL/GenBank/DDBJ whole genome shotgun (WGS) entry which is preliminary data.</text>
</comment>
<keyword evidence="9" id="KW-0472">Membrane</keyword>
<evidence type="ECO:0000256" key="10">
    <source>
        <dbReference type="SAM" id="MobiDB-lite"/>
    </source>
</evidence>
<reference evidence="12" key="1">
    <citation type="submission" date="2021-11" db="EMBL/GenBank/DDBJ databases">
        <authorList>
            <person name="Rodrigo-Torres L."/>
            <person name="Arahal R. D."/>
            <person name="Lucena T."/>
        </authorList>
    </citation>
    <scope>NUCLEOTIDE SEQUENCE</scope>
    <source>
        <strain evidence="12">CECT 7929</strain>
    </source>
</reference>
<evidence type="ECO:0000313" key="12">
    <source>
        <dbReference type="EMBL" id="CAH0532335.1"/>
    </source>
</evidence>
<dbReference type="SUPFAM" id="SSF50156">
    <property type="entry name" value="PDZ domain-like"/>
    <property type="match status" value="1"/>
</dbReference>
<dbReference type="InterPro" id="IPR024961">
    <property type="entry name" value="T2SS_GspC_N"/>
</dbReference>
<comment type="subcellular location">
    <subcellularLocation>
        <location evidence="1">Cell inner membrane</location>
    </subcellularLocation>
</comment>
<evidence type="ECO:0000256" key="8">
    <source>
        <dbReference type="ARBA" id="ARBA00022989"/>
    </source>
</evidence>
<accession>A0ABM8ZPV2</accession>
<keyword evidence="13" id="KW-1185">Reference proteome</keyword>
<feature type="region of interest" description="Disordered" evidence="10">
    <location>
        <begin position="166"/>
        <end position="195"/>
    </location>
</feature>
<dbReference type="PROSITE" id="PS01141">
    <property type="entry name" value="T2SP_C"/>
    <property type="match status" value="1"/>
</dbReference>
<keyword evidence="5" id="KW-0997">Cell inner membrane</keyword>
<proteinExistence type="inferred from homology"/>
<evidence type="ECO:0000256" key="5">
    <source>
        <dbReference type="ARBA" id="ARBA00022519"/>
    </source>
</evidence>
<sequence length="295" mass="32454">MPNQLLSNFIHRWPLSSAASARLVTVLLLAIAGWQAGVLAWQFYQPQQQSAAPQMATVNVERKGPAYQLRDIVAHHLFGPYSATKPQAQQPQKPSNAPKTRLQLTLHGVVASSNPAKALAVIGNRGKQNTYGLDETIEGTRATLAAVYPDRVIIRNAGREETLLFDPNAKPSRSQSQAGNPRVQKPRAKSANASERLEQIRQEVVDNPAALMTYIRLSQVKRDGKVVGYRVNPGKDRALFDSVGLEPNDLAVTLNGVDLTNDAEAAKLWPQLTQMTELNLVVDRQGQRHDIYIGF</sequence>
<keyword evidence="6" id="KW-0812">Transmembrane</keyword>
<feature type="domain" description="Type II secretion system protein GspC N-terminal" evidence="11">
    <location>
        <begin position="26"/>
        <end position="164"/>
    </location>
</feature>
<dbReference type="NCBIfam" id="TIGR01713">
    <property type="entry name" value="typeII_sec_gspC"/>
    <property type="match status" value="1"/>
</dbReference>
<dbReference type="InterPro" id="IPR001639">
    <property type="entry name" value="T2SS_protein-GspC"/>
</dbReference>
<evidence type="ECO:0000256" key="7">
    <source>
        <dbReference type="ARBA" id="ARBA00022927"/>
    </source>
</evidence>
<evidence type="ECO:0000256" key="1">
    <source>
        <dbReference type="ARBA" id="ARBA00004533"/>
    </source>
</evidence>
<dbReference type="Gene3D" id="2.30.42.10">
    <property type="match status" value="1"/>
</dbReference>
<gene>
    <name evidence="12" type="primary">epsC</name>
    <name evidence="12" type="ORF">VST7929_00153</name>
</gene>
<comment type="similarity">
    <text evidence="2">Belongs to the GSP C family.</text>
</comment>
<evidence type="ECO:0000256" key="2">
    <source>
        <dbReference type="ARBA" id="ARBA00007986"/>
    </source>
</evidence>
<evidence type="ECO:0000259" key="11">
    <source>
        <dbReference type="Pfam" id="PF11356"/>
    </source>
</evidence>
<dbReference type="EMBL" id="CAKLDI010000001">
    <property type="protein sequence ID" value="CAH0532335.1"/>
    <property type="molecule type" value="Genomic_DNA"/>
</dbReference>
<evidence type="ECO:0000256" key="6">
    <source>
        <dbReference type="ARBA" id="ARBA00022692"/>
    </source>
</evidence>
<evidence type="ECO:0000256" key="9">
    <source>
        <dbReference type="ARBA" id="ARBA00023136"/>
    </source>
</evidence>
<dbReference type="InterPro" id="IPR036034">
    <property type="entry name" value="PDZ_sf"/>
</dbReference>
<keyword evidence="7" id="KW-0653">Protein transport</keyword>
<dbReference type="Pfam" id="PF11356">
    <property type="entry name" value="T2SSC"/>
    <property type="match status" value="1"/>
</dbReference>
<protein>
    <submittedName>
        <fullName evidence="12">Type II secretion system protein C</fullName>
    </submittedName>
</protein>
<keyword evidence="8" id="KW-1133">Transmembrane helix</keyword>